<name>A0A8A4TTF2_SULCO</name>
<dbReference type="InterPro" id="IPR051043">
    <property type="entry name" value="Sulfatase_Mod_Factor_Kinase"/>
</dbReference>
<evidence type="ECO:0000259" key="3">
    <source>
        <dbReference type="Pfam" id="PF08308"/>
    </source>
</evidence>
<keyword evidence="1" id="KW-0472">Membrane</keyword>
<dbReference type="GO" id="GO:0120147">
    <property type="term" value="F:formylglycine-generating oxidase activity"/>
    <property type="evidence" value="ECO:0007669"/>
    <property type="project" value="TreeGrafter"/>
</dbReference>
<dbReference type="EMBL" id="CP071793">
    <property type="protein sequence ID" value="QTD52800.1"/>
    <property type="molecule type" value="Genomic_DNA"/>
</dbReference>
<organism evidence="4 5">
    <name type="scientific">Sulfidibacter corallicola</name>
    <dbReference type="NCBI Taxonomy" id="2818388"/>
    <lineage>
        <taxon>Bacteria</taxon>
        <taxon>Pseudomonadati</taxon>
        <taxon>Acidobacteriota</taxon>
        <taxon>Holophagae</taxon>
        <taxon>Acanthopleuribacterales</taxon>
        <taxon>Acanthopleuribacteraceae</taxon>
        <taxon>Sulfidibacter</taxon>
    </lineage>
</organism>
<reference evidence="4" key="1">
    <citation type="submission" date="2021-03" db="EMBL/GenBank/DDBJ databases">
        <title>Acanthopleuribacteraceae sp. M133.</title>
        <authorList>
            <person name="Wang G."/>
        </authorList>
    </citation>
    <scope>NUCLEOTIDE SEQUENCE</scope>
    <source>
        <strain evidence="4">M133</strain>
    </source>
</reference>
<dbReference type="PANTHER" id="PTHR23150:SF19">
    <property type="entry name" value="FORMYLGLYCINE-GENERATING ENZYME"/>
    <property type="match status" value="1"/>
</dbReference>
<dbReference type="RefSeq" id="WP_237382901.1">
    <property type="nucleotide sequence ID" value="NZ_CP071793.1"/>
</dbReference>
<dbReference type="AlphaFoldDB" id="A0A8A4TTF2"/>
<feature type="domain" description="PEGA" evidence="3">
    <location>
        <begin position="316"/>
        <end position="371"/>
    </location>
</feature>
<dbReference type="KEGG" id="scor:J3U87_10015"/>
<accession>A0A8A4TTF2</accession>
<sequence length="805" mass="88275">MTGYSLDDRRGKRAVGEDDFPLSIGGLDADMVVLESPGQPLAFLGLAEGRLFVQPGDGTHVLLNERQVAGSNWLRSGDLLGMDGVRVQVETDDDGICIRQLGTQEKAHLVLEPPNSPPPLDEAPPGAIPIQAVDFRPGALSESAPRRRGPDPRLAALLIFLTILGAVALFVFRAQPLSVQVNPVPDEMTLSGGLLRPKIGGRYLLWPGTYGVHARKEGYRPFETEFEVSATSPASMTFTLEKLPGYLNIAGPADAELFIDGESAGPLQTEPVELQAGTYQIEVRKDRYRPFSTSIEIEGLGRHQPLEAVLEPLFAEITFGTKPEGATVRVAGEETGPTPTAIELLEGTHAFEIVKRGYKPYRGQVTVVAQEPQLVSGIVLIPSDGNLLLETEPTRALVSLDGAYVGTTPLDLVLKPGREVRVEVIKNGYTPLKRSLRVSSGEAREERWSLKPVTAKLRLSVWPEDAEVTLNGKRIEPSTGVLDISTLPQEVSVSKSGYQSRTETFQPLPGLEHELKITLLTLQQAKKASIRQVYRTKAGNEMRLLKPTGTIEMGAPSREPGRRANEVQRRVRLQRPFYLGTTEISNEQFRRFAGSHDSGGVRGYDQNAPQQPVVKVTWQQAAAFCNWLSAQEKLPPFYVKQGETYVPAKPATTGYRLPTEAEWAWAARYAEPGAARKYPWGDRLPVGKKSGNYADISAANLLQGALTDYKDGYPVTAPVSSFSPNKLGIRNLGGNVAEWVNDFYDIGFGRQETPTDPLGPASGKFHVIRGSSWMHSTVTELRFSYRDYGDKARSDLGFRIARYLE</sequence>
<keyword evidence="5" id="KW-1185">Reference proteome</keyword>
<dbReference type="PANTHER" id="PTHR23150">
    <property type="entry name" value="SULFATASE MODIFYING FACTOR 1, 2"/>
    <property type="match status" value="1"/>
</dbReference>
<gene>
    <name evidence="4" type="ORF">J3U87_10015</name>
</gene>
<evidence type="ECO:0000259" key="2">
    <source>
        <dbReference type="Pfam" id="PF03781"/>
    </source>
</evidence>
<dbReference type="InterPro" id="IPR042095">
    <property type="entry name" value="SUMF_sf"/>
</dbReference>
<dbReference type="SUPFAM" id="SSF56436">
    <property type="entry name" value="C-type lectin-like"/>
    <property type="match status" value="1"/>
</dbReference>
<feature type="transmembrane region" description="Helical" evidence="1">
    <location>
        <begin position="154"/>
        <end position="172"/>
    </location>
</feature>
<protein>
    <submittedName>
        <fullName evidence="4">SUMF1/EgtB/PvdO family nonheme iron enzyme</fullName>
    </submittedName>
</protein>
<evidence type="ECO:0000256" key="1">
    <source>
        <dbReference type="SAM" id="Phobius"/>
    </source>
</evidence>
<feature type="domain" description="Sulfatase-modifying factor enzyme-like" evidence="2">
    <location>
        <begin position="546"/>
        <end position="802"/>
    </location>
</feature>
<proteinExistence type="predicted"/>
<keyword evidence="1" id="KW-0812">Transmembrane</keyword>
<dbReference type="InterPro" id="IPR013229">
    <property type="entry name" value="PEGA"/>
</dbReference>
<evidence type="ECO:0000313" key="4">
    <source>
        <dbReference type="EMBL" id="QTD52800.1"/>
    </source>
</evidence>
<dbReference type="Proteomes" id="UP000663929">
    <property type="component" value="Chromosome"/>
</dbReference>
<dbReference type="Pfam" id="PF03781">
    <property type="entry name" value="FGE-sulfatase"/>
    <property type="match status" value="1"/>
</dbReference>
<dbReference type="Pfam" id="PF08308">
    <property type="entry name" value="PEGA"/>
    <property type="match status" value="2"/>
</dbReference>
<keyword evidence="1" id="KW-1133">Transmembrane helix</keyword>
<dbReference type="InterPro" id="IPR016187">
    <property type="entry name" value="CTDL_fold"/>
</dbReference>
<dbReference type="Gene3D" id="3.90.1580.10">
    <property type="entry name" value="paralog of FGE (formylglycine-generating enzyme)"/>
    <property type="match status" value="1"/>
</dbReference>
<dbReference type="InterPro" id="IPR005532">
    <property type="entry name" value="SUMF_dom"/>
</dbReference>
<feature type="domain" description="PEGA" evidence="3">
    <location>
        <begin position="385"/>
        <end position="443"/>
    </location>
</feature>
<evidence type="ECO:0000313" key="5">
    <source>
        <dbReference type="Proteomes" id="UP000663929"/>
    </source>
</evidence>